<gene>
    <name evidence="2" type="ORF">DV707_13195</name>
    <name evidence="3" type="ORF">SAMN04488133_3128</name>
</gene>
<dbReference type="AlphaFoldDB" id="A0A1H6C1F5"/>
<dbReference type="InterPro" id="IPR055987">
    <property type="entry name" value="DUF7565"/>
</dbReference>
<evidence type="ECO:0000313" key="3">
    <source>
        <dbReference type="EMBL" id="SEG66794.1"/>
    </source>
</evidence>
<accession>A0A1H6C1F5</accession>
<evidence type="ECO:0000313" key="2">
    <source>
        <dbReference type="EMBL" id="QCC48537.1"/>
    </source>
</evidence>
<dbReference type="RefSeq" id="WP_103992774.1">
    <property type="nucleotide sequence ID" value="NZ_CP031311.1"/>
</dbReference>
<name>A0A1H6C1F5_9EURY</name>
<dbReference type="InterPro" id="IPR013087">
    <property type="entry name" value="Znf_C2H2_type"/>
</dbReference>
<dbReference type="EMBL" id="CP031311">
    <property type="protein sequence ID" value="QCC48537.1"/>
    <property type="molecule type" value="Genomic_DNA"/>
</dbReference>
<feature type="domain" description="C2H2-type" evidence="1">
    <location>
        <begin position="6"/>
        <end position="29"/>
    </location>
</feature>
<reference evidence="2 5" key="2">
    <citation type="journal article" date="2019" name="Nat. Commun.">
        <title>A new type of DNA phosphorothioation-based antiviral system in archaea.</title>
        <authorList>
            <person name="Xiong L."/>
            <person name="Liu S."/>
            <person name="Chen S."/>
            <person name="Xiao Y."/>
            <person name="Zhu B."/>
            <person name="Gao Y."/>
            <person name="Zhang Y."/>
            <person name="Chen B."/>
            <person name="Luo J."/>
            <person name="Deng Z."/>
            <person name="Chen X."/>
            <person name="Wang L."/>
            <person name="Chen S."/>
        </authorList>
    </citation>
    <scope>NUCLEOTIDE SEQUENCE [LARGE SCALE GENOMIC DNA]</scope>
    <source>
        <strain evidence="2 5">CGMCC 1.10331</strain>
    </source>
</reference>
<protein>
    <recommendedName>
        <fullName evidence="1">C2H2-type domain-containing protein</fullName>
    </recommendedName>
</protein>
<dbReference type="EMBL" id="FNVN01000006">
    <property type="protein sequence ID" value="SEG66794.1"/>
    <property type="molecule type" value="Genomic_DNA"/>
</dbReference>
<dbReference type="PROSITE" id="PS00028">
    <property type="entry name" value="ZINC_FINGER_C2H2_1"/>
    <property type="match status" value="1"/>
</dbReference>
<dbReference type="GeneID" id="39859067"/>
<sequence>MSLWKCGIDGCAERFEDVESAIIHQTVEHDRHECTVCGSIVPDGYFAIRHAFEEHSRAEYVRAYDADSTAVRVREDIKAAIEDEADLRAVVEELKRRDAL</sequence>
<dbReference type="Pfam" id="PF24446">
    <property type="entry name" value="DUF7565"/>
    <property type="match status" value="1"/>
</dbReference>
<dbReference type="Proteomes" id="UP000236740">
    <property type="component" value="Unassembled WGS sequence"/>
</dbReference>
<evidence type="ECO:0000313" key="5">
    <source>
        <dbReference type="Proteomes" id="UP000296733"/>
    </source>
</evidence>
<dbReference type="KEGG" id="hlm:DV707_13195"/>
<organism evidence="3 4">
    <name type="scientific">Halobellus limi</name>
    <dbReference type="NCBI Taxonomy" id="699433"/>
    <lineage>
        <taxon>Archaea</taxon>
        <taxon>Methanobacteriati</taxon>
        <taxon>Methanobacteriota</taxon>
        <taxon>Stenosarchaea group</taxon>
        <taxon>Halobacteria</taxon>
        <taxon>Halobacteriales</taxon>
        <taxon>Haloferacaceae</taxon>
        <taxon>Halobellus</taxon>
    </lineage>
</organism>
<evidence type="ECO:0000259" key="1">
    <source>
        <dbReference type="PROSITE" id="PS00028"/>
    </source>
</evidence>
<reference evidence="3 4" key="1">
    <citation type="submission" date="2016-10" db="EMBL/GenBank/DDBJ databases">
        <authorList>
            <person name="de Groot N.N."/>
        </authorList>
    </citation>
    <scope>NUCLEOTIDE SEQUENCE [LARGE SCALE GENOMIC DNA]</scope>
    <source>
        <strain evidence="3 4">CGMCC 1.10331</strain>
    </source>
</reference>
<keyword evidence="4" id="KW-1185">Reference proteome</keyword>
<evidence type="ECO:0000313" key="4">
    <source>
        <dbReference type="Proteomes" id="UP000236740"/>
    </source>
</evidence>
<dbReference type="Proteomes" id="UP000296733">
    <property type="component" value="Chromosome"/>
</dbReference>
<dbReference type="OrthoDB" id="311125at2157"/>
<proteinExistence type="predicted"/>